<name>A0A437KK06_9FLAO</name>
<protein>
    <submittedName>
        <fullName evidence="1">Gliding motility-associated C-terminal domain-containing protein</fullName>
    </submittedName>
</protein>
<proteinExistence type="predicted"/>
<feature type="non-terminal residue" evidence="1">
    <location>
        <position position="1"/>
    </location>
</feature>
<keyword evidence="2" id="KW-1185">Reference proteome</keyword>
<dbReference type="Pfam" id="PF13585">
    <property type="entry name" value="CHU_C"/>
    <property type="match status" value="1"/>
</dbReference>
<reference evidence="1 2" key="1">
    <citation type="submission" date="2019-01" db="EMBL/GenBank/DDBJ databases">
        <authorList>
            <person name="Chen W.-M."/>
        </authorList>
    </citation>
    <scope>NUCLEOTIDE SEQUENCE [LARGE SCALE GENOMIC DNA]</scope>
    <source>
        <strain evidence="1 2">BBQ-12</strain>
    </source>
</reference>
<dbReference type="EMBL" id="SACJ01000020">
    <property type="protein sequence ID" value="RVT70984.1"/>
    <property type="molecule type" value="Genomic_DNA"/>
</dbReference>
<dbReference type="RefSeq" id="WP_164905511.1">
    <property type="nucleotide sequence ID" value="NZ_SACJ01000020.1"/>
</dbReference>
<evidence type="ECO:0000313" key="1">
    <source>
        <dbReference type="EMBL" id="RVT70984.1"/>
    </source>
</evidence>
<accession>A0A437KK06</accession>
<organism evidence="1 2">
    <name type="scientific">Flavobacterium sufflavum</name>
    <dbReference type="NCBI Taxonomy" id="1921138"/>
    <lineage>
        <taxon>Bacteria</taxon>
        <taxon>Pseudomonadati</taxon>
        <taxon>Bacteroidota</taxon>
        <taxon>Flavobacteriia</taxon>
        <taxon>Flavobacteriales</taxon>
        <taxon>Flavobacteriaceae</taxon>
        <taxon>Flavobacterium</taxon>
    </lineage>
</organism>
<dbReference type="AlphaFoldDB" id="A0A437KK06"/>
<dbReference type="Proteomes" id="UP000285211">
    <property type="component" value="Unassembled WGS sequence"/>
</dbReference>
<gene>
    <name evidence="1" type="ORF">EOD40_17790</name>
</gene>
<dbReference type="InterPro" id="IPR013783">
    <property type="entry name" value="Ig-like_fold"/>
</dbReference>
<dbReference type="Gene3D" id="2.60.40.10">
    <property type="entry name" value="Immunoglobulins"/>
    <property type="match status" value="1"/>
</dbReference>
<comment type="caution">
    <text evidence="1">The sequence shown here is derived from an EMBL/GenBank/DDBJ whole genome shotgun (WGS) entry which is preliminary data.</text>
</comment>
<evidence type="ECO:0000313" key="2">
    <source>
        <dbReference type="Proteomes" id="UP000285211"/>
    </source>
</evidence>
<sequence>TTTDNCKGTITGTTTTVFPITTQGTTVVTWTFNDGNGNITTATQKVIVKDITAPVAPTLADVTGQCSATATAPTTTDNCKGTITGTTNDPLTYTTQGTHIITWTFNDGNGNITTATQKVIVNIVPSITTITVPEIINSINGTPVDLTSYLPQDAPKNGTWVDTNNSGALNGSILNPNNVASADYSFQYIIETQACPIIYVINLKIDQSFVLGCGTINVHNAFSPNGDQFNEVFKIDNIEDTLCYPENSVEIYNRWGILVYETKGYDNVNNVFKGYSEGRVTVDKNAGLPTGTYFYILNYTSVGLQNEIIPNKKQGYLYLTR</sequence>